<organism evidence="6 7">
    <name type="scientific">Labedaea rhizosphaerae</name>
    <dbReference type="NCBI Taxonomy" id="598644"/>
    <lineage>
        <taxon>Bacteria</taxon>
        <taxon>Bacillati</taxon>
        <taxon>Actinomycetota</taxon>
        <taxon>Actinomycetes</taxon>
        <taxon>Pseudonocardiales</taxon>
        <taxon>Pseudonocardiaceae</taxon>
        <taxon>Labedaea</taxon>
    </lineage>
</organism>
<dbReference type="Proteomes" id="UP000295444">
    <property type="component" value="Unassembled WGS sequence"/>
</dbReference>
<dbReference type="InterPro" id="IPR036271">
    <property type="entry name" value="Tet_transcr_reg_TetR-rel_C_sf"/>
</dbReference>
<dbReference type="Pfam" id="PF02909">
    <property type="entry name" value="TetR_C_1"/>
    <property type="match status" value="1"/>
</dbReference>
<dbReference type="PROSITE" id="PS50977">
    <property type="entry name" value="HTH_TETR_2"/>
    <property type="match status" value="1"/>
</dbReference>
<dbReference type="SUPFAM" id="SSF48498">
    <property type="entry name" value="Tetracyclin repressor-like, C-terminal domain"/>
    <property type="match status" value="1"/>
</dbReference>
<evidence type="ECO:0000256" key="3">
    <source>
        <dbReference type="ARBA" id="ARBA00023163"/>
    </source>
</evidence>
<dbReference type="GO" id="GO:0000976">
    <property type="term" value="F:transcription cis-regulatory region binding"/>
    <property type="evidence" value="ECO:0007669"/>
    <property type="project" value="TreeGrafter"/>
</dbReference>
<dbReference type="GO" id="GO:0045892">
    <property type="term" value="P:negative regulation of DNA-templated transcription"/>
    <property type="evidence" value="ECO:0007669"/>
    <property type="project" value="InterPro"/>
</dbReference>
<keyword evidence="7" id="KW-1185">Reference proteome</keyword>
<dbReference type="OrthoDB" id="2570341at2"/>
<dbReference type="PANTHER" id="PTHR30055">
    <property type="entry name" value="HTH-TYPE TRANSCRIPTIONAL REGULATOR RUTR"/>
    <property type="match status" value="1"/>
</dbReference>
<dbReference type="SUPFAM" id="SSF46689">
    <property type="entry name" value="Homeodomain-like"/>
    <property type="match status" value="1"/>
</dbReference>
<name>A0A4R6RRA4_LABRH</name>
<dbReference type="GO" id="GO:0003700">
    <property type="term" value="F:DNA-binding transcription factor activity"/>
    <property type="evidence" value="ECO:0007669"/>
    <property type="project" value="TreeGrafter"/>
</dbReference>
<evidence type="ECO:0000313" key="6">
    <source>
        <dbReference type="EMBL" id="TDP89359.1"/>
    </source>
</evidence>
<dbReference type="Gene3D" id="1.10.10.60">
    <property type="entry name" value="Homeodomain-like"/>
    <property type="match status" value="1"/>
</dbReference>
<evidence type="ECO:0000259" key="5">
    <source>
        <dbReference type="PROSITE" id="PS50977"/>
    </source>
</evidence>
<proteinExistence type="predicted"/>
<sequence>MRPSLSSHHEIGGEIRRGATVTDELLPPGLVLAWDGAEQGVRRGPKPAHSVDSVVAAAIAVADAEGYAALSMPRIARQLKITANALYRYVASRDELIVLMVDAAWGLPPDDIEASTDWREACTRWVQAMLARMRARPWLVDAPVRGAPSTPNLLRWLEVFLSAMDGCGLTPGDVLGCAMLLDGYARSTAQLDRDLTDRTEPAVDPARLAGFLVPRLIERGYPRLAQVMTGGGYSDGPIEDDDVDFGLGRILDGIDVLISRKP</sequence>
<dbReference type="PANTHER" id="PTHR30055:SF151">
    <property type="entry name" value="TRANSCRIPTIONAL REGULATORY PROTEIN"/>
    <property type="match status" value="1"/>
</dbReference>
<keyword evidence="3" id="KW-0804">Transcription</keyword>
<evidence type="ECO:0000256" key="4">
    <source>
        <dbReference type="PROSITE-ProRule" id="PRU00335"/>
    </source>
</evidence>
<dbReference type="Gene3D" id="1.10.357.10">
    <property type="entry name" value="Tetracycline Repressor, domain 2"/>
    <property type="match status" value="1"/>
</dbReference>
<keyword evidence="1" id="KW-0805">Transcription regulation</keyword>
<dbReference type="InterPro" id="IPR009057">
    <property type="entry name" value="Homeodomain-like_sf"/>
</dbReference>
<dbReference type="EMBL" id="SNXZ01000013">
    <property type="protein sequence ID" value="TDP89359.1"/>
    <property type="molecule type" value="Genomic_DNA"/>
</dbReference>
<dbReference type="Pfam" id="PF00440">
    <property type="entry name" value="TetR_N"/>
    <property type="match status" value="1"/>
</dbReference>
<comment type="caution">
    <text evidence="6">The sequence shown here is derived from an EMBL/GenBank/DDBJ whole genome shotgun (WGS) entry which is preliminary data.</text>
</comment>
<evidence type="ECO:0000256" key="1">
    <source>
        <dbReference type="ARBA" id="ARBA00023015"/>
    </source>
</evidence>
<feature type="DNA-binding region" description="H-T-H motif" evidence="4">
    <location>
        <begin position="71"/>
        <end position="90"/>
    </location>
</feature>
<dbReference type="InterPro" id="IPR001647">
    <property type="entry name" value="HTH_TetR"/>
</dbReference>
<reference evidence="6 7" key="1">
    <citation type="submission" date="2019-03" db="EMBL/GenBank/DDBJ databases">
        <title>Genomic Encyclopedia of Type Strains, Phase IV (KMG-IV): sequencing the most valuable type-strain genomes for metagenomic binning, comparative biology and taxonomic classification.</title>
        <authorList>
            <person name="Goeker M."/>
        </authorList>
    </citation>
    <scope>NUCLEOTIDE SEQUENCE [LARGE SCALE GENOMIC DNA]</scope>
    <source>
        <strain evidence="6 7">DSM 45361</strain>
    </source>
</reference>
<keyword evidence="2 4" id="KW-0238">DNA-binding</keyword>
<dbReference type="InterPro" id="IPR050109">
    <property type="entry name" value="HTH-type_TetR-like_transc_reg"/>
</dbReference>
<dbReference type="InterPro" id="IPR004111">
    <property type="entry name" value="Repressor_TetR_C"/>
</dbReference>
<evidence type="ECO:0000313" key="7">
    <source>
        <dbReference type="Proteomes" id="UP000295444"/>
    </source>
</evidence>
<evidence type="ECO:0000256" key="2">
    <source>
        <dbReference type="ARBA" id="ARBA00023125"/>
    </source>
</evidence>
<feature type="domain" description="HTH tetR-type" evidence="5">
    <location>
        <begin position="48"/>
        <end position="108"/>
    </location>
</feature>
<protein>
    <submittedName>
        <fullName evidence="6">TetR family transcriptional regulator</fullName>
    </submittedName>
</protein>
<gene>
    <name evidence="6" type="ORF">EV186_1136</name>
</gene>
<dbReference type="AlphaFoldDB" id="A0A4R6RRA4"/>
<accession>A0A4R6RRA4</accession>